<evidence type="ECO:0000256" key="2">
    <source>
        <dbReference type="ARBA" id="ARBA00022475"/>
    </source>
</evidence>
<keyword evidence="7 8" id="KW-0472">Membrane</keyword>
<evidence type="ECO:0000256" key="3">
    <source>
        <dbReference type="ARBA" id="ARBA00022676"/>
    </source>
</evidence>
<keyword evidence="6 8" id="KW-1133">Transmembrane helix</keyword>
<feature type="transmembrane region" description="Helical" evidence="8">
    <location>
        <begin position="309"/>
        <end position="327"/>
    </location>
</feature>
<name>A0ABN6EY85_9BACT</name>
<evidence type="ECO:0000256" key="7">
    <source>
        <dbReference type="ARBA" id="ARBA00023136"/>
    </source>
</evidence>
<dbReference type="InterPro" id="IPR038731">
    <property type="entry name" value="RgtA/B/C-like"/>
</dbReference>
<dbReference type="PANTHER" id="PTHR33908">
    <property type="entry name" value="MANNOSYLTRANSFERASE YKCB-RELATED"/>
    <property type="match status" value="1"/>
</dbReference>
<dbReference type="Proteomes" id="UP001053296">
    <property type="component" value="Chromosome"/>
</dbReference>
<comment type="subcellular location">
    <subcellularLocation>
        <location evidence="1">Cell membrane</location>
        <topology evidence="1">Multi-pass membrane protein</topology>
    </subcellularLocation>
</comment>
<feature type="transmembrane region" description="Helical" evidence="8">
    <location>
        <begin position="363"/>
        <end position="381"/>
    </location>
</feature>
<feature type="transmembrane region" description="Helical" evidence="8">
    <location>
        <begin position="217"/>
        <end position="237"/>
    </location>
</feature>
<feature type="transmembrane region" description="Helical" evidence="8">
    <location>
        <begin position="122"/>
        <end position="140"/>
    </location>
</feature>
<dbReference type="Pfam" id="PF13231">
    <property type="entry name" value="PMT_2"/>
    <property type="match status" value="1"/>
</dbReference>
<dbReference type="InterPro" id="IPR050297">
    <property type="entry name" value="LipidA_mod_glycosyltrf_83"/>
</dbReference>
<gene>
    <name evidence="10" type="ORF">PSDVSF_33680</name>
</gene>
<feature type="transmembrane region" description="Helical" evidence="8">
    <location>
        <begin position="423"/>
        <end position="442"/>
    </location>
</feature>
<protein>
    <recommendedName>
        <fullName evidence="9">Glycosyltransferase RgtA/B/C/D-like domain-containing protein</fullName>
    </recommendedName>
</protein>
<evidence type="ECO:0000313" key="10">
    <source>
        <dbReference type="EMBL" id="BCS90126.1"/>
    </source>
</evidence>
<organism evidence="10 11">
    <name type="scientific">Pseudodesulfovibrio sediminis</name>
    <dbReference type="NCBI Taxonomy" id="2810563"/>
    <lineage>
        <taxon>Bacteria</taxon>
        <taxon>Pseudomonadati</taxon>
        <taxon>Thermodesulfobacteriota</taxon>
        <taxon>Desulfovibrionia</taxon>
        <taxon>Desulfovibrionales</taxon>
        <taxon>Desulfovibrionaceae</taxon>
    </lineage>
</organism>
<feature type="transmembrane region" description="Helical" evidence="8">
    <location>
        <begin position="333"/>
        <end position="351"/>
    </location>
</feature>
<evidence type="ECO:0000256" key="5">
    <source>
        <dbReference type="ARBA" id="ARBA00022692"/>
    </source>
</evidence>
<feature type="transmembrane region" description="Helical" evidence="8">
    <location>
        <begin position="393"/>
        <end position="411"/>
    </location>
</feature>
<evidence type="ECO:0000256" key="4">
    <source>
        <dbReference type="ARBA" id="ARBA00022679"/>
    </source>
</evidence>
<feature type="domain" description="Glycosyltransferase RgtA/B/C/D-like" evidence="9">
    <location>
        <begin position="70"/>
        <end position="231"/>
    </location>
</feature>
<reference evidence="10" key="1">
    <citation type="journal article" date="2022" name="Arch. Microbiol.">
        <title>Pseudodesulfovibrio sediminis sp. nov., a mesophilic and neutrophilic sulfate-reducing bacterium isolated from sediment of a brackish lake.</title>
        <authorList>
            <person name="Takahashi A."/>
            <person name="Kojima H."/>
            <person name="Watanabe M."/>
            <person name="Fukui M."/>
        </authorList>
    </citation>
    <scope>NUCLEOTIDE SEQUENCE</scope>
    <source>
        <strain evidence="10">SF6</strain>
    </source>
</reference>
<feature type="transmembrane region" description="Helical" evidence="8">
    <location>
        <begin position="93"/>
        <end position="110"/>
    </location>
</feature>
<dbReference type="RefSeq" id="WP_229592065.1">
    <property type="nucleotide sequence ID" value="NZ_AP024485.1"/>
</dbReference>
<feature type="transmembrane region" description="Helical" evidence="8">
    <location>
        <begin position="147"/>
        <end position="164"/>
    </location>
</feature>
<evidence type="ECO:0000256" key="6">
    <source>
        <dbReference type="ARBA" id="ARBA00022989"/>
    </source>
</evidence>
<evidence type="ECO:0000259" key="9">
    <source>
        <dbReference type="Pfam" id="PF13231"/>
    </source>
</evidence>
<keyword evidence="3" id="KW-0328">Glycosyltransferase</keyword>
<evidence type="ECO:0000256" key="8">
    <source>
        <dbReference type="SAM" id="Phobius"/>
    </source>
</evidence>
<dbReference type="PANTHER" id="PTHR33908:SF3">
    <property type="entry name" value="UNDECAPRENYL PHOSPHATE-ALPHA-4-AMINO-4-DEOXY-L-ARABINOSE ARABINOSYL TRANSFERASE"/>
    <property type="match status" value="1"/>
</dbReference>
<feature type="transmembrane region" description="Helical" evidence="8">
    <location>
        <begin position="176"/>
        <end position="205"/>
    </location>
</feature>
<evidence type="ECO:0000313" key="11">
    <source>
        <dbReference type="Proteomes" id="UP001053296"/>
    </source>
</evidence>
<proteinExistence type="predicted"/>
<evidence type="ECO:0000256" key="1">
    <source>
        <dbReference type="ARBA" id="ARBA00004651"/>
    </source>
</evidence>
<keyword evidence="2" id="KW-1003">Cell membrane</keyword>
<sequence>MTILAKNIWKRLEAHPWLTMTLAVFAQTWFTLGNRALWFSDEVRYGNAYQNLVLNGKWMVLSLNGQPYPDKPPVYFWFLWLLDTITPAHMPEVFMLGAALSGLFFLYAAYFLARSLQCDKAVSLASVLILLSTFMLVALFHYSRMDLMFGTFILLSHACLFRAFNGEKQGWWPVHAFALMGIATLIKGPLGFIFPLLTSGVFLAWKGELKKFLTSRMALGLLLMLAMLAAWVGGVIMTEGSDFLMKTVLGKQIIQRATKTFHHREAFYYYIIAFPLAWMPWTLSLFVAPVKRLFSPGHWASLWSTRRQAGPTAFLWIMFASTFIFLSSLSGKVLIYILPMFPPLAIIIANAMQTMDEARTRKLWTLIGGLWIVAGTGLLLAGDLIPLPVPVRGMGIAAALLILGGGTMLFLRTSGYRTSLITLTLAVIIWIYPVGLLVAPSLDNAMSPKRQALIIKEYVDKGYTPFAGRVYPGIFTYYAGVEYRETDKYPELTDMMAKEDKVVLAIRERHWKDLKSRLPEFKLVDQQSIAGIVHNILIKD</sequence>
<keyword evidence="11" id="KW-1185">Reference proteome</keyword>
<feature type="transmembrane region" description="Helical" evidence="8">
    <location>
        <begin position="267"/>
        <end position="288"/>
    </location>
</feature>
<keyword evidence="5 8" id="KW-0812">Transmembrane</keyword>
<keyword evidence="4" id="KW-0808">Transferase</keyword>
<accession>A0ABN6EY85</accession>
<dbReference type="EMBL" id="AP024485">
    <property type="protein sequence ID" value="BCS90126.1"/>
    <property type="molecule type" value="Genomic_DNA"/>
</dbReference>